<feature type="region of interest" description="Disordered" evidence="2">
    <location>
        <begin position="194"/>
        <end position="234"/>
    </location>
</feature>
<evidence type="ECO:0000259" key="3">
    <source>
        <dbReference type="PROSITE" id="PS50048"/>
    </source>
</evidence>
<feature type="domain" description="Zn(2)-C6 fungal-type" evidence="3">
    <location>
        <begin position="19"/>
        <end position="49"/>
    </location>
</feature>
<reference evidence="4 5" key="1">
    <citation type="journal article" date="2019" name="PLoS ONE">
        <title>Comparative genome analysis indicates high evolutionary potential of pathogenicity genes in Colletotrichum tanaceti.</title>
        <authorList>
            <person name="Lelwala R.V."/>
            <person name="Korhonen P.K."/>
            <person name="Young N.D."/>
            <person name="Scott J.B."/>
            <person name="Ades P.A."/>
            <person name="Gasser R.B."/>
            <person name="Taylor P.W.J."/>
        </authorList>
    </citation>
    <scope>NUCLEOTIDE SEQUENCE [LARGE SCALE GENOMIC DNA]</scope>
    <source>
        <strain evidence="4">BRIP57314</strain>
    </source>
</reference>
<organism evidence="4 5">
    <name type="scientific">Colletotrichum tanaceti</name>
    <dbReference type="NCBI Taxonomy" id="1306861"/>
    <lineage>
        <taxon>Eukaryota</taxon>
        <taxon>Fungi</taxon>
        <taxon>Dikarya</taxon>
        <taxon>Ascomycota</taxon>
        <taxon>Pezizomycotina</taxon>
        <taxon>Sordariomycetes</taxon>
        <taxon>Hypocreomycetidae</taxon>
        <taxon>Glomerellales</taxon>
        <taxon>Glomerellaceae</taxon>
        <taxon>Colletotrichum</taxon>
        <taxon>Colletotrichum destructivum species complex</taxon>
    </lineage>
</organism>
<dbReference type="GO" id="GO:0000981">
    <property type="term" value="F:DNA-binding transcription factor activity, RNA polymerase II-specific"/>
    <property type="evidence" value="ECO:0007669"/>
    <property type="project" value="InterPro"/>
</dbReference>
<dbReference type="InterPro" id="IPR036864">
    <property type="entry name" value="Zn2-C6_fun-type_DNA-bd_sf"/>
</dbReference>
<evidence type="ECO:0000313" key="5">
    <source>
        <dbReference type="Proteomes" id="UP000310108"/>
    </source>
</evidence>
<dbReference type="AlphaFoldDB" id="A0A4U6XTS0"/>
<dbReference type="CDD" id="cd00067">
    <property type="entry name" value="GAL4"/>
    <property type="match status" value="1"/>
</dbReference>
<sequence length="478" mass="52713">MPQSSPQSKPVDGVVKHRACDECRSRKLACTKEPDGCSRCKREGLRCVYSPQKQMGRPRKRRHVEEPEEEPSLAKPRTADQQLQMPLITQATLDADFSALFAQDYSNINYLDLLSPFEGLPSSTLPPELSSLTMTYAEPRYSAADFQFGVGGVDLLGDINFDESDSADEGLPQDISNSFTDMFLAHVPGTTPLVSPPTSSKISHTLSTSISIPESSSSTKTNSDDGNNQEPEPALKPYYNTSCSCLSHIFLSLDSLSRLPNDVKIAMAIARSAVRVAHDVIHCPACSLTDITKPPPMQAFQNTMMLGAILPSTANAYAEILELIDSEAAQAKKEGRSIKFCFAEYGGLWGELRRRDKACGTMDLVDNREMDPDLWRLSVRGLLKIDVYGHDFEKNNATGAVGPFHHLGLRDVIKEMEDRSNNRHNQLDAMVAAGLPHPMLQTSHSLMVPQGQTDRKEDRHCLKIIEIARVALDKLVIA</sequence>
<dbReference type="Pfam" id="PF00172">
    <property type="entry name" value="Zn_clus"/>
    <property type="match status" value="1"/>
</dbReference>
<feature type="compositionally biased region" description="Low complexity" evidence="2">
    <location>
        <begin position="205"/>
        <end position="221"/>
    </location>
</feature>
<dbReference type="PANTHER" id="PTHR31668:SF4">
    <property type="entry name" value="TRANSCRIPTIONAL ACTIVATOR PROTEIN DAL81"/>
    <property type="match status" value="1"/>
</dbReference>
<dbReference type="STRING" id="1306861.A0A4U6XTS0"/>
<dbReference type="SMART" id="SM00066">
    <property type="entry name" value="GAL4"/>
    <property type="match status" value="1"/>
</dbReference>
<dbReference type="GO" id="GO:0008270">
    <property type="term" value="F:zinc ion binding"/>
    <property type="evidence" value="ECO:0007669"/>
    <property type="project" value="InterPro"/>
</dbReference>
<dbReference type="InterPro" id="IPR001138">
    <property type="entry name" value="Zn2Cys6_DnaBD"/>
</dbReference>
<feature type="region of interest" description="Disordered" evidence="2">
    <location>
        <begin position="51"/>
        <end position="79"/>
    </location>
</feature>
<dbReference type="EMBL" id="PJEX01000011">
    <property type="protein sequence ID" value="TKW59278.1"/>
    <property type="molecule type" value="Genomic_DNA"/>
</dbReference>
<name>A0A4U6XTS0_9PEZI</name>
<evidence type="ECO:0000313" key="4">
    <source>
        <dbReference type="EMBL" id="TKW59278.1"/>
    </source>
</evidence>
<proteinExistence type="predicted"/>
<dbReference type="GO" id="GO:0001080">
    <property type="term" value="P:nitrogen catabolite activation of transcription from RNA polymerase II promoter"/>
    <property type="evidence" value="ECO:0007669"/>
    <property type="project" value="TreeGrafter"/>
</dbReference>
<gene>
    <name evidence="4" type="ORF">CTA1_7113</name>
</gene>
<dbReference type="Proteomes" id="UP000310108">
    <property type="component" value="Unassembled WGS sequence"/>
</dbReference>
<dbReference type="Gene3D" id="4.10.240.10">
    <property type="entry name" value="Zn(2)-C6 fungal-type DNA-binding domain"/>
    <property type="match status" value="1"/>
</dbReference>
<evidence type="ECO:0000256" key="1">
    <source>
        <dbReference type="ARBA" id="ARBA00023242"/>
    </source>
</evidence>
<dbReference type="SUPFAM" id="SSF57701">
    <property type="entry name" value="Zn2/Cys6 DNA-binding domain"/>
    <property type="match status" value="1"/>
</dbReference>
<dbReference type="PROSITE" id="PS00463">
    <property type="entry name" value="ZN2_CY6_FUNGAL_1"/>
    <property type="match status" value="1"/>
</dbReference>
<keyword evidence="1" id="KW-0539">Nucleus</keyword>
<comment type="caution">
    <text evidence="4">The sequence shown here is derived from an EMBL/GenBank/DDBJ whole genome shotgun (WGS) entry which is preliminary data.</text>
</comment>
<dbReference type="GO" id="GO:0005634">
    <property type="term" value="C:nucleus"/>
    <property type="evidence" value="ECO:0007669"/>
    <property type="project" value="TreeGrafter"/>
</dbReference>
<evidence type="ECO:0000256" key="2">
    <source>
        <dbReference type="SAM" id="MobiDB-lite"/>
    </source>
</evidence>
<accession>A0A4U6XTS0</accession>
<dbReference type="InterPro" id="IPR050797">
    <property type="entry name" value="Carb_Metab_Trans_Reg"/>
</dbReference>
<feature type="compositionally biased region" description="Polar residues" evidence="2">
    <location>
        <begin position="194"/>
        <end position="204"/>
    </location>
</feature>
<protein>
    <recommendedName>
        <fullName evidence="3">Zn(2)-C6 fungal-type domain-containing protein</fullName>
    </recommendedName>
</protein>
<dbReference type="OrthoDB" id="3498215at2759"/>
<dbReference type="PANTHER" id="PTHR31668">
    <property type="entry name" value="GLUCOSE TRANSPORT TRANSCRIPTION REGULATOR RGT1-RELATED-RELATED"/>
    <property type="match status" value="1"/>
</dbReference>
<dbReference type="PROSITE" id="PS50048">
    <property type="entry name" value="ZN2_CY6_FUNGAL_2"/>
    <property type="match status" value="1"/>
</dbReference>
<keyword evidence="5" id="KW-1185">Reference proteome</keyword>